<dbReference type="STRING" id="1168035.SAMN05444280_1471"/>
<dbReference type="GO" id="GO:0043565">
    <property type="term" value="F:sequence-specific DNA binding"/>
    <property type="evidence" value="ECO:0007669"/>
    <property type="project" value="InterPro"/>
</dbReference>
<evidence type="ECO:0000256" key="2">
    <source>
        <dbReference type="ARBA" id="ARBA00023125"/>
    </source>
</evidence>
<dbReference type="SUPFAM" id="SSF46689">
    <property type="entry name" value="Homeodomain-like"/>
    <property type="match status" value="1"/>
</dbReference>
<keyword evidence="1" id="KW-0805">Transcription regulation</keyword>
<name>A0A1M6NV99_9BACT</name>
<keyword evidence="6" id="KW-1185">Reference proteome</keyword>
<dbReference type="PANTHER" id="PTHR43280">
    <property type="entry name" value="ARAC-FAMILY TRANSCRIPTIONAL REGULATOR"/>
    <property type="match status" value="1"/>
</dbReference>
<dbReference type="Pfam" id="PF12833">
    <property type="entry name" value="HTH_18"/>
    <property type="match status" value="1"/>
</dbReference>
<proteinExistence type="predicted"/>
<reference evidence="5 6" key="1">
    <citation type="submission" date="2016-11" db="EMBL/GenBank/DDBJ databases">
        <authorList>
            <person name="Jaros S."/>
            <person name="Januszkiewicz K."/>
            <person name="Wedrychowicz H."/>
        </authorList>
    </citation>
    <scope>NUCLEOTIDE SEQUENCE [LARGE SCALE GENOMIC DNA]</scope>
    <source>
        <strain evidence="5 6">DSM 27063</strain>
    </source>
</reference>
<keyword evidence="3" id="KW-0804">Transcription</keyword>
<dbReference type="AlphaFoldDB" id="A0A1M6NV99"/>
<evidence type="ECO:0000256" key="1">
    <source>
        <dbReference type="ARBA" id="ARBA00023015"/>
    </source>
</evidence>
<dbReference type="SMART" id="SM00342">
    <property type="entry name" value="HTH_ARAC"/>
    <property type="match status" value="1"/>
</dbReference>
<organism evidence="5 6">
    <name type="scientific">Tangfeifania diversioriginum</name>
    <dbReference type="NCBI Taxonomy" id="1168035"/>
    <lineage>
        <taxon>Bacteria</taxon>
        <taxon>Pseudomonadati</taxon>
        <taxon>Bacteroidota</taxon>
        <taxon>Bacteroidia</taxon>
        <taxon>Marinilabiliales</taxon>
        <taxon>Prolixibacteraceae</taxon>
        <taxon>Tangfeifania</taxon>
    </lineage>
</organism>
<evidence type="ECO:0000313" key="6">
    <source>
        <dbReference type="Proteomes" id="UP000184050"/>
    </source>
</evidence>
<dbReference type="GO" id="GO:0003700">
    <property type="term" value="F:DNA-binding transcription factor activity"/>
    <property type="evidence" value="ECO:0007669"/>
    <property type="project" value="InterPro"/>
</dbReference>
<protein>
    <submittedName>
        <fullName evidence="5">Transcriptional regulator, AraC family</fullName>
    </submittedName>
</protein>
<dbReference type="PROSITE" id="PS01124">
    <property type="entry name" value="HTH_ARAC_FAMILY_2"/>
    <property type="match status" value="1"/>
</dbReference>
<dbReference type="PROSITE" id="PS00041">
    <property type="entry name" value="HTH_ARAC_FAMILY_1"/>
    <property type="match status" value="1"/>
</dbReference>
<evidence type="ECO:0000256" key="3">
    <source>
        <dbReference type="ARBA" id="ARBA00023163"/>
    </source>
</evidence>
<dbReference type="PANTHER" id="PTHR43280:SF27">
    <property type="entry name" value="TRANSCRIPTIONAL REGULATOR MTLR"/>
    <property type="match status" value="1"/>
</dbReference>
<dbReference type="OrthoDB" id="511992at2"/>
<feature type="domain" description="HTH araC/xylS-type" evidence="4">
    <location>
        <begin position="182"/>
        <end position="280"/>
    </location>
</feature>
<gene>
    <name evidence="5" type="ORF">SAMN05444280_1471</name>
</gene>
<keyword evidence="2" id="KW-0238">DNA-binding</keyword>
<dbReference type="EMBL" id="FQZE01000047">
    <property type="protein sequence ID" value="SHJ99600.1"/>
    <property type="molecule type" value="Genomic_DNA"/>
</dbReference>
<dbReference type="InterPro" id="IPR018062">
    <property type="entry name" value="HTH_AraC-typ_CS"/>
</dbReference>
<accession>A0A1M6NV99</accession>
<dbReference type="Proteomes" id="UP000184050">
    <property type="component" value="Unassembled WGS sequence"/>
</dbReference>
<evidence type="ECO:0000259" key="4">
    <source>
        <dbReference type="PROSITE" id="PS01124"/>
    </source>
</evidence>
<dbReference type="Gene3D" id="1.10.10.60">
    <property type="entry name" value="Homeodomain-like"/>
    <property type="match status" value="2"/>
</dbReference>
<dbReference type="InterPro" id="IPR018060">
    <property type="entry name" value="HTH_AraC"/>
</dbReference>
<sequence length="282" mass="33080">MSNSGKLYKFDERRGEFKPYGLTCELWLPDLMRKPDRHNEIELNYFTSGSITYLFQGKKIIIPEKSFSLFWGLVPHQIVDYSGSQPYYVCTIPLTQFLGWKLPAIFIDRILKGEVVIEDSEPHSAYDEFLLRNWLHDLSEDKDSEATLYEMHARLLRMAAKVLPLKKSERLKIYSGEISKVEQIALYIAQNYMFPLKISDVGREVELHPDYANVLFKKAFDTTINDYIIQERILHAQRKLITSDKKIADIAFECGFNSINRFNAAFRKINKCTPREFKKKYH</sequence>
<evidence type="ECO:0000313" key="5">
    <source>
        <dbReference type="EMBL" id="SHJ99600.1"/>
    </source>
</evidence>
<dbReference type="InterPro" id="IPR009057">
    <property type="entry name" value="Homeodomain-like_sf"/>
</dbReference>